<feature type="region of interest" description="Disordered" evidence="1">
    <location>
        <begin position="391"/>
        <end position="439"/>
    </location>
</feature>
<proteinExistence type="predicted"/>
<evidence type="ECO:0000256" key="1">
    <source>
        <dbReference type="SAM" id="MobiDB-lite"/>
    </source>
</evidence>
<dbReference type="Proteomes" id="UP001054857">
    <property type="component" value="Unassembled WGS sequence"/>
</dbReference>
<feature type="region of interest" description="Disordered" evidence="1">
    <location>
        <begin position="1"/>
        <end position="37"/>
    </location>
</feature>
<reference evidence="2 3" key="1">
    <citation type="journal article" date="2021" name="Sci. Rep.">
        <title>Genome sequencing of the multicellular alga Astrephomene provides insights into convergent evolution of germ-soma differentiation.</title>
        <authorList>
            <person name="Yamashita S."/>
            <person name="Yamamoto K."/>
            <person name="Matsuzaki R."/>
            <person name="Suzuki S."/>
            <person name="Yamaguchi H."/>
            <person name="Hirooka S."/>
            <person name="Minakuchi Y."/>
            <person name="Miyagishima S."/>
            <person name="Kawachi M."/>
            <person name="Toyoda A."/>
            <person name="Nozaki H."/>
        </authorList>
    </citation>
    <scope>NUCLEOTIDE SEQUENCE [LARGE SCALE GENOMIC DNA]</scope>
    <source>
        <strain evidence="2 3">NIES-4017</strain>
    </source>
</reference>
<sequence>MISLEHDSQANKPLRGRPSTNGVNGNAAAPSSRRVSMAQTAGAIVPAPGMPVRPLAFGHSQGLQGAAPRLQPGVAEALAALGGPSNRPPLVYTGDAAASLAALRQDITSTYHSLCRVVGEAPRADLLSGALPAAAALGVNLPMPPPSSAPVLPALGRLPGIPAGGGRGVHQPLLLPPPPTGLPSSSQVHSEGGMAMGAGLGSVLGIESVGSGAAVPLRSSGGSSNSSSGGGALRTLNLAGHVGGLRSLSAGHVSPYALQQPQLGSPWRSGAGAGGQQGWPLGRPSAPLLAGQGAVTARGGPRVTALSGFSRPQDTASDFLGEESALVYPPPGRSFGGGVGSAARGAGAGRWGFRGGGGGSAPGATAALIDPMDDLRFRSGSSKAIAADPLEGLPALGAPGRRPEGDQLESFLRDFARERSKPLPGESADGKANRYRMPF</sequence>
<comment type="caution">
    <text evidence="2">The sequence shown here is derived from an EMBL/GenBank/DDBJ whole genome shotgun (WGS) entry which is preliminary data.</text>
</comment>
<keyword evidence="3" id="KW-1185">Reference proteome</keyword>
<evidence type="ECO:0000313" key="2">
    <source>
        <dbReference type="EMBL" id="GFR53159.1"/>
    </source>
</evidence>
<dbReference type="EMBL" id="BMAR01000094">
    <property type="protein sequence ID" value="GFR53159.1"/>
    <property type="molecule type" value="Genomic_DNA"/>
</dbReference>
<accession>A0AAD3E3X1</accession>
<evidence type="ECO:0000313" key="3">
    <source>
        <dbReference type="Proteomes" id="UP001054857"/>
    </source>
</evidence>
<name>A0AAD3E3X1_9CHLO</name>
<protein>
    <submittedName>
        <fullName evidence="2">Uncharacterized protein</fullName>
    </submittedName>
</protein>
<feature type="compositionally biased region" description="Basic and acidic residues" evidence="1">
    <location>
        <begin position="401"/>
        <end position="421"/>
    </location>
</feature>
<organism evidence="2 3">
    <name type="scientific">Astrephomene gubernaculifera</name>
    <dbReference type="NCBI Taxonomy" id="47775"/>
    <lineage>
        <taxon>Eukaryota</taxon>
        <taxon>Viridiplantae</taxon>
        <taxon>Chlorophyta</taxon>
        <taxon>core chlorophytes</taxon>
        <taxon>Chlorophyceae</taxon>
        <taxon>CS clade</taxon>
        <taxon>Chlamydomonadales</taxon>
        <taxon>Astrephomenaceae</taxon>
        <taxon>Astrephomene</taxon>
    </lineage>
</organism>
<gene>
    <name evidence="2" type="ORF">Agub_g15881</name>
</gene>
<dbReference type="AlphaFoldDB" id="A0AAD3E3X1"/>